<dbReference type="Pfam" id="PF01420">
    <property type="entry name" value="Methylase_S"/>
    <property type="match status" value="2"/>
</dbReference>
<dbReference type="InterPro" id="IPR000055">
    <property type="entry name" value="Restrct_endonuc_typeI_TRD"/>
</dbReference>
<dbReference type="RefSeq" id="WP_118086421.1">
    <property type="nucleotide sequence ID" value="NZ_QSIW01000004.1"/>
</dbReference>
<keyword evidence="5" id="KW-0540">Nuclease</keyword>
<dbReference type="PANTHER" id="PTHR43140">
    <property type="entry name" value="TYPE-1 RESTRICTION ENZYME ECOKI SPECIFICITY PROTEIN"/>
    <property type="match status" value="1"/>
</dbReference>
<evidence type="ECO:0000256" key="2">
    <source>
        <dbReference type="ARBA" id="ARBA00022747"/>
    </source>
</evidence>
<reference evidence="5 6" key="1">
    <citation type="journal article" date="2019" name="Nat. Med.">
        <title>A library of human gut bacterial isolates paired with longitudinal multiomics data enables mechanistic microbiome research.</title>
        <authorList>
            <person name="Poyet M."/>
            <person name="Groussin M."/>
            <person name="Gibbons S.M."/>
            <person name="Avila-Pacheco J."/>
            <person name="Jiang X."/>
            <person name="Kearney S.M."/>
            <person name="Perrotta A.R."/>
            <person name="Berdy B."/>
            <person name="Zhao S."/>
            <person name="Lieberman T.D."/>
            <person name="Swanson P.K."/>
            <person name="Smith M."/>
            <person name="Roesemann S."/>
            <person name="Alexander J.E."/>
            <person name="Rich S.A."/>
            <person name="Livny J."/>
            <person name="Vlamakis H."/>
            <person name="Clish C."/>
            <person name="Bullock K."/>
            <person name="Deik A."/>
            <person name="Scott J."/>
            <person name="Pierce K.A."/>
            <person name="Xavier R.J."/>
            <person name="Alm E.J."/>
        </authorList>
    </citation>
    <scope>NUCLEOTIDE SEQUENCE [LARGE SCALE GENOMIC DNA]</scope>
    <source>
        <strain evidence="5 6">BIOML-A2</strain>
    </source>
</reference>
<dbReference type="EMBL" id="WCLA01000035">
    <property type="protein sequence ID" value="KAB5325430.1"/>
    <property type="molecule type" value="Genomic_DNA"/>
</dbReference>
<keyword evidence="5" id="KW-0255">Endonuclease</keyword>
<dbReference type="SUPFAM" id="SSF116734">
    <property type="entry name" value="DNA methylase specificity domain"/>
    <property type="match status" value="2"/>
</dbReference>
<dbReference type="GO" id="GO:0009307">
    <property type="term" value="P:DNA restriction-modification system"/>
    <property type="evidence" value="ECO:0007669"/>
    <property type="project" value="UniProtKB-KW"/>
</dbReference>
<proteinExistence type="inferred from homology"/>
<evidence type="ECO:0000256" key="1">
    <source>
        <dbReference type="ARBA" id="ARBA00010923"/>
    </source>
</evidence>
<evidence type="ECO:0000256" key="3">
    <source>
        <dbReference type="ARBA" id="ARBA00023125"/>
    </source>
</evidence>
<keyword evidence="3" id="KW-0238">DNA-binding</keyword>
<protein>
    <submittedName>
        <fullName evidence="5">Restriction endonuclease subunit S</fullName>
    </submittedName>
</protein>
<comment type="similarity">
    <text evidence="1">Belongs to the type-I restriction system S methylase family.</text>
</comment>
<keyword evidence="5" id="KW-0378">Hydrolase</keyword>
<comment type="caution">
    <text evidence="5">The sequence shown here is derived from an EMBL/GenBank/DDBJ whole genome shotgun (WGS) entry which is preliminary data.</text>
</comment>
<sequence length="457" mass="51186">MSNIKKLLEGVEVEWKTLGEIAENVSSGGTPNTGVEAFYGGNIPWLRTQEVGNGDIWSTSIKITELGLKNSSAKIIPANCIIVAMYGATVGKVGVNKIPLCTNQACANVQINAKIANYRYVYHFLLSQYKYIKSLGAGSQTNINLKIVKSLLIPIPCPNNLKKSLEIQQEIVRILDSFSMLTAELQTKLQAELQARKSQYEYYRNQLLAYPMEESDQSSLRSNRSATSIQNSDTLMQPLSTLNPHTGNSVLQPRGKVEWKMLGEIGTFIRGNGLQKKDFMENGVPCIHYGQIYTHYGTFATKTKSFISKETANKCKKAHKGDLIIASTSENVEDVGKTVAWLGDDDVAISNHTFIYSHNQNPKYLAYLFQTQAFLKYKKTKVVGVKVIDIPQKALESFCIPVPPLEEQERIVSILDKFDALTTSLTEGLPKEIELRQKQYEYYRNMLLSFPKNNIKA</sequence>
<dbReference type="CDD" id="cd17294">
    <property type="entry name" value="RMtype1_S_MmaC7ORF19P_TRD1-CR1_like"/>
    <property type="match status" value="1"/>
</dbReference>
<dbReference type="AlphaFoldDB" id="A0A7J5LJS7"/>
<dbReference type="PANTHER" id="PTHR43140:SF1">
    <property type="entry name" value="TYPE I RESTRICTION ENZYME ECOKI SPECIFICITY SUBUNIT"/>
    <property type="match status" value="1"/>
</dbReference>
<feature type="domain" description="Type I restriction modification DNA specificity" evidence="4">
    <location>
        <begin position="12"/>
        <end position="194"/>
    </location>
</feature>
<gene>
    <name evidence="5" type="ORF">F9950_14370</name>
</gene>
<keyword evidence="2" id="KW-0680">Restriction system</keyword>
<feature type="domain" description="Type I restriction modification DNA specificity" evidence="4">
    <location>
        <begin position="258"/>
        <end position="434"/>
    </location>
</feature>
<accession>A0A7J5LJS7</accession>
<name>A0A7J5LJS7_BACSE</name>
<dbReference type="InterPro" id="IPR044946">
    <property type="entry name" value="Restrct_endonuc_typeI_TRD_sf"/>
</dbReference>
<evidence type="ECO:0000313" key="5">
    <source>
        <dbReference type="EMBL" id="KAB5325430.1"/>
    </source>
</evidence>
<dbReference type="CDD" id="cd17268">
    <property type="entry name" value="RMtype1_S_Ara36733I_TRD1-CR1_like"/>
    <property type="match status" value="1"/>
</dbReference>
<evidence type="ECO:0000313" key="6">
    <source>
        <dbReference type="Proteomes" id="UP000431177"/>
    </source>
</evidence>
<dbReference type="GO" id="GO:0003677">
    <property type="term" value="F:DNA binding"/>
    <property type="evidence" value="ECO:0007669"/>
    <property type="project" value="UniProtKB-KW"/>
</dbReference>
<dbReference type="Proteomes" id="UP000431177">
    <property type="component" value="Unassembled WGS sequence"/>
</dbReference>
<dbReference type="Gene3D" id="3.90.220.20">
    <property type="entry name" value="DNA methylase specificity domains"/>
    <property type="match status" value="2"/>
</dbReference>
<dbReference type="GO" id="GO:0004519">
    <property type="term" value="F:endonuclease activity"/>
    <property type="evidence" value="ECO:0007669"/>
    <property type="project" value="UniProtKB-KW"/>
</dbReference>
<organism evidence="5 6">
    <name type="scientific">Bacteroides stercoris</name>
    <dbReference type="NCBI Taxonomy" id="46506"/>
    <lineage>
        <taxon>Bacteria</taxon>
        <taxon>Pseudomonadati</taxon>
        <taxon>Bacteroidota</taxon>
        <taxon>Bacteroidia</taxon>
        <taxon>Bacteroidales</taxon>
        <taxon>Bacteroidaceae</taxon>
        <taxon>Bacteroides</taxon>
    </lineage>
</organism>
<dbReference type="InterPro" id="IPR051212">
    <property type="entry name" value="Type-I_RE_S_subunit"/>
</dbReference>
<evidence type="ECO:0000259" key="4">
    <source>
        <dbReference type="Pfam" id="PF01420"/>
    </source>
</evidence>